<gene>
    <name evidence="2" type="ORF">DX908_06155</name>
</gene>
<evidence type="ECO:0000313" key="2">
    <source>
        <dbReference type="EMBL" id="RFB04903.1"/>
    </source>
</evidence>
<dbReference type="InParanoid" id="A0A371RHH7"/>
<protein>
    <submittedName>
        <fullName evidence="2">Uncharacterized protein</fullName>
    </submittedName>
</protein>
<keyword evidence="3" id="KW-1185">Reference proteome</keyword>
<organism evidence="2 3">
    <name type="scientific">Parvularcula marina</name>
    <dbReference type="NCBI Taxonomy" id="2292771"/>
    <lineage>
        <taxon>Bacteria</taxon>
        <taxon>Pseudomonadati</taxon>
        <taxon>Pseudomonadota</taxon>
        <taxon>Alphaproteobacteria</taxon>
        <taxon>Parvularculales</taxon>
        <taxon>Parvularculaceae</taxon>
        <taxon>Parvularcula</taxon>
    </lineage>
</organism>
<feature type="chain" id="PRO_5016876737" evidence="1">
    <location>
        <begin position="17"/>
        <end position="185"/>
    </location>
</feature>
<dbReference type="PROSITE" id="PS51257">
    <property type="entry name" value="PROKAR_LIPOPROTEIN"/>
    <property type="match status" value="1"/>
</dbReference>
<dbReference type="EMBL" id="QUQO01000001">
    <property type="protein sequence ID" value="RFB04903.1"/>
    <property type="molecule type" value="Genomic_DNA"/>
</dbReference>
<name>A0A371RHH7_9PROT</name>
<dbReference type="Proteomes" id="UP000264589">
    <property type="component" value="Unassembled WGS sequence"/>
</dbReference>
<accession>A0A371RHH7</accession>
<dbReference type="AlphaFoldDB" id="A0A371RHH7"/>
<proteinExistence type="predicted"/>
<comment type="caution">
    <text evidence="2">The sequence shown here is derived from an EMBL/GenBank/DDBJ whole genome shotgun (WGS) entry which is preliminary data.</text>
</comment>
<keyword evidence="1" id="KW-0732">Signal</keyword>
<sequence>MRCLSLSLISMTALLAGCGTLDDIRTADEVNVGYCPNTFALEDAASVIEFDGEPSLETIAWSAEIKDVRSNCRYVRDRPIEAVVEVDMSVGKGPAAQGEVHEVSYFVAVMRTNREVIAKEVFTKQVRIRGDIASIDITEDIKNVIIPRRDESISGTNFEIAVGFALTRDQLLYNRRDDSLKFPEL</sequence>
<feature type="signal peptide" evidence="1">
    <location>
        <begin position="1"/>
        <end position="16"/>
    </location>
</feature>
<evidence type="ECO:0000313" key="3">
    <source>
        <dbReference type="Proteomes" id="UP000264589"/>
    </source>
</evidence>
<reference evidence="2 3" key="1">
    <citation type="submission" date="2018-08" db="EMBL/GenBank/DDBJ databases">
        <title>Parvularcula sp. SM1705, isolated from surface water of the South Sea China.</title>
        <authorList>
            <person name="Sun L."/>
        </authorList>
    </citation>
    <scope>NUCLEOTIDE SEQUENCE [LARGE SCALE GENOMIC DNA]</scope>
    <source>
        <strain evidence="2 3">SM1705</strain>
    </source>
</reference>
<evidence type="ECO:0000256" key="1">
    <source>
        <dbReference type="SAM" id="SignalP"/>
    </source>
</evidence>